<sequence>MAVETRAESTDFARMHNELPCRSQQIDSLLGLFGEPSHWTYPSLFIYGHTATGKTLVVTALLQTLRVPHAVLNCIECYSQRNLFEGILNQLSSYVPGPDNGYSALYRCDNVNDFIRLLRKVIETEKFDKETVYIVLDKADRLRGLDLTLLPALVRLQELTGNNVCVVFISELVWEKFRCGTGLVEPYQIHFPNYSRAELVEILSLDCPSEYGTDFYRNYVNMLLGVFHLACRDLNELRYLAQLNFARYRKPVDRGEATEQDVRKLWKNIEPHLKTAIDSIYLREVSSSQWERMQSQTADEETIDGDLSQLPQTLAPRASVELPYYSKFLLIAAYLASYNPAKSDRRFFSKGRVKRTKQTKGKKTASSQLLGPKIFALNRLLAIFYAIGDERIVPTANIFTQVSSLVTLKLLAQASGDEQIDGAKYRCLVSLDFIRSIGRSVRFNVLRYLYDFI</sequence>
<evidence type="ECO:0000313" key="10">
    <source>
        <dbReference type="Proteomes" id="UP000695022"/>
    </source>
</evidence>
<feature type="domain" description="Orc1-like AAA ATPase" evidence="7">
    <location>
        <begin position="18"/>
        <end position="167"/>
    </location>
</feature>
<dbReference type="InterPro" id="IPR041664">
    <property type="entry name" value="AAA_16"/>
</dbReference>
<keyword evidence="10" id="KW-1185">Reference proteome</keyword>
<comment type="subcellular location">
    <subcellularLocation>
        <location evidence="1">Nucleus</location>
    </subcellularLocation>
</comment>
<evidence type="ECO:0000313" key="11">
    <source>
        <dbReference type="RefSeq" id="XP_014677965.1"/>
    </source>
</evidence>
<dbReference type="Pfam" id="PF13191">
    <property type="entry name" value="AAA_16"/>
    <property type="match status" value="1"/>
</dbReference>
<dbReference type="GeneID" id="106817779"/>
<dbReference type="InterPro" id="IPR047088">
    <property type="entry name" value="ORC5_C"/>
</dbReference>
<evidence type="ECO:0000259" key="9">
    <source>
        <dbReference type="Pfam" id="PF21639"/>
    </source>
</evidence>
<dbReference type="InterPro" id="IPR020796">
    <property type="entry name" value="ORC5"/>
</dbReference>
<dbReference type="Pfam" id="PF14630">
    <property type="entry name" value="ORC5_C"/>
    <property type="match status" value="1"/>
</dbReference>
<evidence type="ECO:0000256" key="3">
    <source>
        <dbReference type="ARBA" id="ARBA00022705"/>
    </source>
</evidence>
<evidence type="ECO:0000259" key="7">
    <source>
        <dbReference type="Pfam" id="PF13191"/>
    </source>
</evidence>
<evidence type="ECO:0000259" key="8">
    <source>
        <dbReference type="Pfam" id="PF14630"/>
    </source>
</evidence>
<reference evidence="11" key="1">
    <citation type="submission" date="2025-08" db="UniProtKB">
        <authorList>
            <consortium name="RefSeq"/>
        </authorList>
    </citation>
    <scope>IDENTIFICATION</scope>
</reference>
<keyword evidence="4" id="KW-0547">Nucleotide-binding</keyword>
<dbReference type="SUPFAM" id="SSF52540">
    <property type="entry name" value="P-loop containing nucleoside triphosphate hydrolases"/>
    <property type="match status" value="1"/>
</dbReference>
<dbReference type="Pfam" id="PF21639">
    <property type="entry name" value="ORC5_lid"/>
    <property type="match status" value="1"/>
</dbReference>
<keyword evidence="5" id="KW-0067">ATP-binding</keyword>
<feature type="domain" description="ORC5 lid" evidence="9">
    <location>
        <begin position="216"/>
        <end position="265"/>
    </location>
</feature>
<accession>A0ABM1F0J4</accession>
<evidence type="ECO:0000256" key="1">
    <source>
        <dbReference type="ARBA" id="ARBA00004123"/>
    </source>
</evidence>
<comment type="similarity">
    <text evidence="2">Belongs to the ORC5 family.</text>
</comment>
<dbReference type="InterPro" id="IPR048866">
    <property type="entry name" value="ORC5_lid"/>
</dbReference>
<dbReference type="InterPro" id="IPR027417">
    <property type="entry name" value="P-loop_NTPase"/>
</dbReference>
<dbReference type="Gene3D" id="3.40.50.300">
    <property type="entry name" value="P-loop containing nucleotide triphosphate hydrolases"/>
    <property type="match status" value="1"/>
</dbReference>
<feature type="domain" description="Origin recognition complex subunit 5 C-terminal" evidence="8">
    <location>
        <begin position="322"/>
        <end position="449"/>
    </location>
</feature>
<evidence type="ECO:0000256" key="4">
    <source>
        <dbReference type="ARBA" id="ARBA00022741"/>
    </source>
</evidence>
<keyword evidence="6" id="KW-0539">Nucleus</keyword>
<protein>
    <submittedName>
        <fullName evidence="11">Origin recognition complex subunit 5-like</fullName>
    </submittedName>
</protein>
<dbReference type="PANTHER" id="PTHR12705">
    <property type="entry name" value="ORIGIN RECOGNITION COMPLEX SUBUNIT 5"/>
    <property type="match status" value="1"/>
</dbReference>
<dbReference type="Proteomes" id="UP000695022">
    <property type="component" value="Unplaced"/>
</dbReference>
<proteinExistence type="inferred from homology"/>
<evidence type="ECO:0000256" key="2">
    <source>
        <dbReference type="ARBA" id="ARBA00006269"/>
    </source>
</evidence>
<evidence type="ECO:0000256" key="6">
    <source>
        <dbReference type="ARBA" id="ARBA00023242"/>
    </source>
</evidence>
<keyword evidence="3" id="KW-0235">DNA replication</keyword>
<dbReference type="PANTHER" id="PTHR12705:SF0">
    <property type="entry name" value="ORIGIN RECOGNITION COMPLEX SUBUNIT 5"/>
    <property type="match status" value="1"/>
</dbReference>
<organism evidence="10 11">
    <name type="scientific">Priapulus caudatus</name>
    <name type="common">Priapulid worm</name>
    <dbReference type="NCBI Taxonomy" id="37621"/>
    <lineage>
        <taxon>Eukaryota</taxon>
        <taxon>Metazoa</taxon>
        <taxon>Ecdysozoa</taxon>
        <taxon>Scalidophora</taxon>
        <taxon>Priapulida</taxon>
        <taxon>Priapulimorpha</taxon>
        <taxon>Priapulimorphida</taxon>
        <taxon>Priapulidae</taxon>
        <taxon>Priapulus</taxon>
    </lineage>
</organism>
<evidence type="ECO:0000256" key="5">
    <source>
        <dbReference type="ARBA" id="ARBA00022840"/>
    </source>
</evidence>
<gene>
    <name evidence="11" type="primary">LOC106817779</name>
</gene>
<dbReference type="RefSeq" id="XP_014677965.1">
    <property type="nucleotide sequence ID" value="XM_014822479.1"/>
</dbReference>
<name>A0ABM1F0J4_PRICU</name>